<reference evidence="4 5" key="1">
    <citation type="submission" date="2019-03" db="EMBL/GenBank/DDBJ databases">
        <title>Metabolic potential of uncultured bacteria and archaea associated with petroleum seepage in deep-sea sediments.</title>
        <authorList>
            <person name="Dong X."/>
            <person name="Hubert C."/>
        </authorList>
    </citation>
    <scope>NUCLEOTIDE SEQUENCE [LARGE SCALE GENOMIC DNA]</scope>
    <source>
        <strain evidence="4">E29_bin28</strain>
    </source>
</reference>
<evidence type="ECO:0000259" key="3">
    <source>
        <dbReference type="PROSITE" id="PS51340"/>
    </source>
</evidence>
<dbReference type="GO" id="GO:0061598">
    <property type="term" value="F:molybdopterin adenylyltransferase activity"/>
    <property type="evidence" value="ECO:0007669"/>
    <property type="project" value="UniProtKB-EC"/>
</dbReference>
<comment type="pathway">
    <text evidence="1">Cofactor biosynthesis; molybdopterin biosynthesis.</text>
</comment>
<evidence type="ECO:0000313" key="4">
    <source>
        <dbReference type="EMBL" id="TET92758.1"/>
    </source>
</evidence>
<dbReference type="PROSITE" id="PS01078">
    <property type="entry name" value="MOCF_BIOSYNTHESIS_1"/>
    <property type="match status" value="1"/>
</dbReference>
<comment type="caution">
    <text evidence="4">The sequence shown here is derived from an EMBL/GenBank/DDBJ whole genome shotgun (WGS) entry which is preliminary data.</text>
</comment>
<dbReference type="PANTHER" id="PTHR43764:SF1">
    <property type="entry name" value="MOLYBDOPTERIN MOLYBDOTRANSFERASE"/>
    <property type="match status" value="1"/>
</dbReference>
<dbReference type="GO" id="GO:0006777">
    <property type="term" value="P:Mo-molybdopterin cofactor biosynthetic process"/>
    <property type="evidence" value="ECO:0007669"/>
    <property type="project" value="UniProtKB-KW"/>
</dbReference>
<dbReference type="NCBIfam" id="TIGR00177">
    <property type="entry name" value="molyb_syn"/>
    <property type="match status" value="1"/>
</dbReference>
<dbReference type="SUPFAM" id="SSF53218">
    <property type="entry name" value="Molybdenum cofactor biosynthesis proteins"/>
    <property type="match status" value="1"/>
</dbReference>
<dbReference type="SMART" id="SM00852">
    <property type="entry name" value="MoCF_biosynth"/>
    <property type="match status" value="1"/>
</dbReference>
<evidence type="ECO:0000256" key="1">
    <source>
        <dbReference type="ARBA" id="ARBA00005046"/>
    </source>
</evidence>
<dbReference type="Gene3D" id="2.40.33.20">
    <property type="entry name" value="PK beta-barrel domain-like"/>
    <property type="match status" value="1"/>
</dbReference>
<dbReference type="GO" id="GO:0030170">
    <property type="term" value="F:pyridoxal phosphate binding"/>
    <property type="evidence" value="ECO:0007669"/>
    <property type="project" value="InterPro"/>
</dbReference>
<dbReference type="InterPro" id="IPR036425">
    <property type="entry name" value="MoaB/Mog-like_dom_sf"/>
</dbReference>
<sequence length="319" mass="35082">MKGRVFSVNQSRAKGVPKLPVKEGYLKEGWGLLGDAHSGRWHRQVSLLPWESIKSQNACPKIKKLKDEGFKPGDFAENITTEGLDLAKLRVGDQIEIGEDIKVKVTQIGKKCHTRCAIYEKVGKCIMPKEGIFAEVLKGGRVKAGDKIKIWGEMMKIGIITVSDRCSEGKQEDKSGPLIRQMVENLGKVIKYEVIPDEKATISRAIKEAVDQLKADLVLTTGGTGVSFRDVTPEATREVVEKEIPGFGELMRQESFKITPMAILSRATAGTRGKSLIINLPGSLKAVKECLEIILSLIPHALDMIKGKGHEKCAVLQRS</sequence>
<dbReference type="Gene3D" id="3.40.980.10">
    <property type="entry name" value="MoaB/Mog-like domain"/>
    <property type="match status" value="1"/>
</dbReference>
<gene>
    <name evidence="4" type="ORF">E3J33_03200</name>
</gene>
<dbReference type="InterPro" id="IPR001453">
    <property type="entry name" value="MoaB/Mog_dom"/>
</dbReference>
<accession>A0A523YMF0</accession>
<dbReference type="CDD" id="cd00886">
    <property type="entry name" value="MogA_MoaB"/>
    <property type="match status" value="1"/>
</dbReference>
<dbReference type="PROSITE" id="PS51340">
    <property type="entry name" value="MOSC"/>
    <property type="match status" value="1"/>
</dbReference>
<dbReference type="Proteomes" id="UP000316925">
    <property type="component" value="Unassembled WGS sequence"/>
</dbReference>
<name>A0A523YMF0_UNCAE</name>
<dbReference type="Pfam" id="PF00994">
    <property type="entry name" value="MoCF_biosynth"/>
    <property type="match status" value="1"/>
</dbReference>
<dbReference type="InterPro" id="IPR005302">
    <property type="entry name" value="MoCF_Sase_C"/>
</dbReference>
<proteinExistence type="predicted"/>
<dbReference type="AlphaFoldDB" id="A0A523YMF0"/>
<dbReference type="NCBIfam" id="NF006932">
    <property type="entry name" value="PRK09417.1"/>
    <property type="match status" value="1"/>
</dbReference>
<feature type="domain" description="MOSC" evidence="3">
    <location>
        <begin position="19"/>
        <end position="151"/>
    </location>
</feature>
<keyword evidence="2" id="KW-0501">Molybdenum cofactor biosynthesis</keyword>
<dbReference type="EMBL" id="SOIJ01000182">
    <property type="protein sequence ID" value="TET92758.1"/>
    <property type="molecule type" value="Genomic_DNA"/>
</dbReference>
<dbReference type="SUPFAM" id="SSF50800">
    <property type="entry name" value="PK beta-barrel domain-like"/>
    <property type="match status" value="1"/>
</dbReference>
<evidence type="ECO:0000313" key="5">
    <source>
        <dbReference type="Proteomes" id="UP000316925"/>
    </source>
</evidence>
<dbReference type="UniPathway" id="UPA00344"/>
<dbReference type="GO" id="GO:0030151">
    <property type="term" value="F:molybdenum ion binding"/>
    <property type="evidence" value="ECO:0007669"/>
    <property type="project" value="InterPro"/>
</dbReference>
<dbReference type="PANTHER" id="PTHR43764">
    <property type="entry name" value="MOLYBDENUM COFACTOR BIOSYNTHESIS"/>
    <property type="match status" value="1"/>
</dbReference>
<protein>
    <submittedName>
        <fullName evidence="4">Molybdopterin adenylyltransferase</fullName>
        <ecNumber evidence="4">2.7.7.75</ecNumber>
    </submittedName>
</protein>
<dbReference type="EC" id="2.7.7.75" evidence="4"/>
<dbReference type="InterPro" id="IPR051920">
    <property type="entry name" value="MPT_Adenylyltrnsfr/MoaC-Rel"/>
</dbReference>
<keyword evidence="4" id="KW-0808">Transferase</keyword>
<evidence type="ECO:0000256" key="2">
    <source>
        <dbReference type="ARBA" id="ARBA00023150"/>
    </source>
</evidence>
<dbReference type="Pfam" id="PF03473">
    <property type="entry name" value="MOSC"/>
    <property type="match status" value="1"/>
</dbReference>
<keyword evidence="4" id="KW-0548">Nucleotidyltransferase</keyword>
<dbReference type="InterPro" id="IPR008284">
    <property type="entry name" value="MoCF_biosynth_CS"/>
</dbReference>
<dbReference type="InterPro" id="IPR011037">
    <property type="entry name" value="Pyrv_Knase-like_insert_dom_sf"/>
</dbReference>
<organism evidence="4 5">
    <name type="scientific">Aerophobetes bacterium</name>
    <dbReference type="NCBI Taxonomy" id="2030807"/>
    <lineage>
        <taxon>Bacteria</taxon>
        <taxon>Candidatus Aerophobota</taxon>
    </lineage>
</organism>